<reference evidence="1" key="1">
    <citation type="submission" date="2018-10" db="EMBL/GenBank/DDBJ databases">
        <title>Iterative Subtractive Binning of Freshwater Chronoseries Metagenomes Recovers Nearly Complete Genomes from over Four Hundred Novel Species.</title>
        <authorList>
            <person name="Rodriguez-R L.M."/>
            <person name="Tsementzi D."/>
            <person name="Luo C."/>
            <person name="Konstantinidis K.T."/>
        </authorList>
    </citation>
    <scope>NUCLEOTIDE SEQUENCE</scope>
    <source>
        <strain evidence="1">WB5_2A_028</strain>
    </source>
</reference>
<dbReference type="AlphaFoldDB" id="A0A965GEN3"/>
<sequence>MGVSTDVATVIRTALDQSKFSFFQRSISEDDGVRVDEFLVRYNYDRRAKTEIDYLLSLVTYADGAKILDIFGSNTHFYEHDQRNQLLEALQQYLSRFRNPKVVMRALDTVLQTRTEAHYPVTSGLSEEIFLALFSDFRSANFSFLRWMNETDHGRQIPADDDDIQDPAPPEE</sequence>
<name>A0A965GEN3_9PROT</name>
<protein>
    <submittedName>
        <fullName evidence="1">Uncharacterized protein</fullName>
    </submittedName>
</protein>
<dbReference type="EMBL" id="RFXN01000190">
    <property type="protein sequence ID" value="NBR94549.1"/>
    <property type="molecule type" value="Genomic_DNA"/>
</dbReference>
<gene>
    <name evidence="1" type="ORF">EBT44_07000</name>
</gene>
<organism evidence="1 2">
    <name type="scientific">Candidatus Fonsibacter lacus</name>
    <dbReference type="NCBI Taxonomy" id="2576439"/>
    <lineage>
        <taxon>Bacteria</taxon>
        <taxon>Pseudomonadati</taxon>
        <taxon>Pseudomonadota</taxon>
        <taxon>Alphaproteobacteria</taxon>
        <taxon>Candidatus Pelagibacterales</taxon>
        <taxon>Candidatus Pelagibacterales incertae sedis</taxon>
        <taxon>Candidatus Fonsibacter</taxon>
    </lineage>
</organism>
<dbReference type="Proteomes" id="UP000740727">
    <property type="component" value="Unassembled WGS sequence"/>
</dbReference>
<proteinExistence type="predicted"/>
<evidence type="ECO:0000313" key="1">
    <source>
        <dbReference type="EMBL" id="NBR94549.1"/>
    </source>
</evidence>
<accession>A0A965GEN3</accession>
<comment type="caution">
    <text evidence="1">The sequence shown here is derived from an EMBL/GenBank/DDBJ whole genome shotgun (WGS) entry which is preliminary data.</text>
</comment>
<evidence type="ECO:0000313" key="2">
    <source>
        <dbReference type="Proteomes" id="UP000740727"/>
    </source>
</evidence>